<organism evidence="1 2">
    <name type="scientific">Symbiodinium microadriaticum</name>
    <name type="common">Dinoflagellate</name>
    <name type="synonym">Zooxanthella microadriatica</name>
    <dbReference type="NCBI Taxonomy" id="2951"/>
    <lineage>
        <taxon>Eukaryota</taxon>
        <taxon>Sar</taxon>
        <taxon>Alveolata</taxon>
        <taxon>Dinophyceae</taxon>
        <taxon>Suessiales</taxon>
        <taxon>Symbiodiniaceae</taxon>
        <taxon>Symbiodinium</taxon>
    </lineage>
</organism>
<dbReference type="Proteomes" id="UP000186817">
    <property type="component" value="Unassembled WGS sequence"/>
</dbReference>
<protein>
    <submittedName>
        <fullName evidence="1">Uncharacterized protein</fullName>
    </submittedName>
</protein>
<keyword evidence="2" id="KW-1185">Reference proteome</keyword>
<dbReference type="OMA" id="FDSADWW"/>
<comment type="caution">
    <text evidence="1">The sequence shown here is derived from an EMBL/GenBank/DDBJ whole genome shotgun (WGS) entry which is preliminary data.</text>
</comment>
<dbReference type="EMBL" id="LSRX01001317">
    <property type="protein sequence ID" value="OLP81057.1"/>
    <property type="molecule type" value="Genomic_DNA"/>
</dbReference>
<proteinExistence type="predicted"/>
<dbReference type="AlphaFoldDB" id="A0A1Q9CE00"/>
<evidence type="ECO:0000313" key="1">
    <source>
        <dbReference type="EMBL" id="OLP81057.1"/>
    </source>
</evidence>
<reference evidence="1 2" key="1">
    <citation type="submission" date="2016-02" db="EMBL/GenBank/DDBJ databases">
        <title>Genome analysis of coral dinoflagellate symbionts highlights evolutionary adaptations to a symbiotic lifestyle.</title>
        <authorList>
            <person name="Aranda M."/>
            <person name="Li Y."/>
            <person name="Liew Y.J."/>
            <person name="Baumgarten S."/>
            <person name="Simakov O."/>
            <person name="Wilson M."/>
            <person name="Piel J."/>
            <person name="Ashoor H."/>
            <person name="Bougouffa S."/>
            <person name="Bajic V.B."/>
            <person name="Ryu T."/>
            <person name="Ravasi T."/>
            <person name="Bayer T."/>
            <person name="Micklem G."/>
            <person name="Kim H."/>
            <person name="Bhak J."/>
            <person name="Lajeunesse T.C."/>
            <person name="Voolstra C.R."/>
        </authorList>
    </citation>
    <scope>NUCLEOTIDE SEQUENCE [LARGE SCALE GENOMIC DNA]</scope>
    <source>
        <strain evidence="1 2">CCMP2467</strain>
    </source>
</reference>
<sequence>MKTYLRRSGCAYFVWKFSKLPKQYIAAAGDPKASSGTGAEKWGLWTQDPGPRGVRLSGYERLQATGGQAPAGWQFDQVTTTLTIFPKDSEGHQRWELADGAKLYDVTHLPCRVIDVGDYATGLRAMSCRKRTCSPSGAAPADFPVRPGAAMPAVKGCQKQDHAVLFVLSSEPTKAP</sequence>
<gene>
    <name evidence="1" type="ORF">AK812_SmicGene38451</name>
</gene>
<accession>A0A1Q9CE00</accession>
<dbReference type="OrthoDB" id="405915at2759"/>
<name>A0A1Q9CE00_SYMMI</name>
<evidence type="ECO:0000313" key="2">
    <source>
        <dbReference type="Proteomes" id="UP000186817"/>
    </source>
</evidence>